<dbReference type="Proteomes" id="UP000583800">
    <property type="component" value="Unassembled WGS sequence"/>
</dbReference>
<evidence type="ECO:0000313" key="2">
    <source>
        <dbReference type="Proteomes" id="UP000583800"/>
    </source>
</evidence>
<dbReference type="AlphaFoldDB" id="A0A7X0CB40"/>
<accession>A0A7X0CB40</accession>
<protein>
    <submittedName>
        <fullName evidence="1">Uncharacterized protein</fullName>
    </submittedName>
</protein>
<reference evidence="1 2" key="1">
    <citation type="submission" date="2020-08" db="EMBL/GenBank/DDBJ databases">
        <title>Sequencing the genomes of 1000 actinobacteria strains.</title>
        <authorList>
            <person name="Klenk H.-P."/>
        </authorList>
    </citation>
    <scope>NUCLEOTIDE SEQUENCE [LARGE SCALE GENOMIC DNA]</scope>
    <source>
        <strain evidence="1 2">DSM 45913</strain>
    </source>
</reference>
<sequence>MNFTTPNHGPARPQLPPTVRERALEAGRRAVEDYERTYQAEMRAHRNAAHARQSGTAQPARWLADDPCPDWCVGGIDHEDGTHPDDRAHFGPTHIVELVTMESTVSGHDRWEPVEAQIAIDKRYREREARVIIGTGDDTHIWATLSEAEEIATTILDMVRQARGTWTPVVLPFDPNGGCPDATCKNCHPLPGEVSA</sequence>
<organism evidence="1 2">
    <name type="scientific">Nonomuraea muscovyensis</name>
    <dbReference type="NCBI Taxonomy" id="1124761"/>
    <lineage>
        <taxon>Bacteria</taxon>
        <taxon>Bacillati</taxon>
        <taxon>Actinomycetota</taxon>
        <taxon>Actinomycetes</taxon>
        <taxon>Streptosporangiales</taxon>
        <taxon>Streptosporangiaceae</taxon>
        <taxon>Nonomuraea</taxon>
    </lineage>
</organism>
<dbReference type="InterPro" id="IPR054202">
    <property type="entry name" value="DUF6907"/>
</dbReference>
<dbReference type="Pfam" id="PF21848">
    <property type="entry name" value="DUF6907"/>
    <property type="match status" value="1"/>
</dbReference>
<comment type="caution">
    <text evidence="1">The sequence shown here is derived from an EMBL/GenBank/DDBJ whole genome shotgun (WGS) entry which is preliminary data.</text>
</comment>
<dbReference type="RefSeq" id="WP_185089541.1">
    <property type="nucleotide sequence ID" value="NZ_JACHJB010000004.1"/>
</dbReference>
<gene>
    <name evidence="1" type="ORF">FHU36_008436</name>
</gene>
<keyword evidence="2" id="KW-1185">Reference proteome</keyword>
<proteinExistence type="predicted"/>
<dbReference type="EMBL" id="JACHJB010000004">
    <property type="protein sequence ID" value="MBB6351853.1"/>
    <property type="molecule type" value="Genomic_DNA"/>
</dbReference>
<name>A0A7X0CB40_9ACTN</name>
<evidence type="ECO:0000313" key="1">
    <source>
        <dbReference type="EMBL" id="MBB6351853.1"/>
    </source>
</evidence>